<sequence>MSGTSRAEYRNEFGEAKKVQEFEPEPVELADVWPTNVRHVLDLVHHEPVRVECV</sequence>
<gene>
    <name evidence="1" type="ORF">M404DRAFT_1000229</name>
</gene>
<proteinExistence type="predicted"/>
<dbReference type="Proteomes" id="UP000054217">
    <property type="component" value="Unassembled WGS sequence"/>
</dbReference>
<dbReference type="HOGENOM" id="CLU_3051349_0_0_1"/>
<keyword evidence="2" id="KW-1185">Reference proteome</keyword>
<reference evidence="1 2" key="1">
    <citation type="submission" date="2014-04" db="EMBL/GenBank/DDBJ databases">
        <authorList>
            <consortium name="DOE Joint Genome Institute"/>
            <person name="Kuo A."/>
            <person name="Kohler A."/>
            <person name="Costa M.D."/>
            <person name="Nagy L.G."/>
            <person name="Floudas D."/>
            <person name="Copeland A."/>
            <person name="Barry K.W."/>
            <person name="Cichocki N."/>
            <person name="Veneault-Fourrey C."/>
            <person name="LaButti K."/>
            <person name="Lindquist E.A."/>
            <person name="Lipzen A."/>
            <person name="Lundell T."/>
            <person name="Morin E."/>
            <person name="Murat C."/>
            <person name="Sun H."/>
            <person name="Tunlid A."/>
            <person name="Henrissat B."/>
            <person name="Grigoriev I.V."/>
            <person name="Hibbett D.S."/>
            <person name="Martin F."/>
            <person name="Nordberg H.P."/>
            <person name="Cantor M.N."/>
            <person name="Hua S.X."/>
        </authorList>
    </citation>
    <scope>NUCLEOTIDE SEQUENCE [LARGE SCALE GENOMIC DNA]</scope>
    <source>
        <strain evidence="1 2">Marx 270</strain>
    </source>
</reference>
<protein>
    <submittedName>
        <fullName evidence="1">Uncharacterized protein</fullName>
    </submittedName>
</protein>
<dbReference type="EMBL" id="KN831968">
    <property type="protein sequence ID" value="KIO05219.1"/>
    <property type="molecule type" value="Genomic_DNA"/>
</dbReference>
<reference evidence="2" key="2">
    <citation type="submission" date="2015-01" db="EMBL/GenBank/DDBJ databases">
        <title>Evolutionary Origins and Diversification of the Mycorrhizal Mutualists.</title>
        <authorList>
            <consortium name="DOE Joint Genome Institute"/>
            <consortium name="Mycorrhizal Genomics Consortium"/>
            <person name="Kohler A."/>
            <person name="Kuo A."/>
            <person name="Nagy L.G."/>
            <person name="Floudas D."/>
            <person name="Copeland A."/>
            <person name="Barry K.W."/>
            <person name="Cichocki N."/>
            <person name="Veneault-Fourrey C."/>
            <person name="LaButti K."/>
            <person name="Lindquist E.A."/>
            <person name="Lipzen A."/>
            <person name="Lundell T."/>
            <person name="Morin E."/>
            <person name="Murat C."/>
            <person name="Riley R."/>
            <person name="Ohm R."/>
            <person name="Sun H."/>
            <person name="Tunlid A."/>
            <person name="Henrissat B."/>
            <person name="Grigoriev I.V."/>
            <person name="Hibbett D.S."/>
            <person name="Martin F."/>
        </authorList>
    </citation>
    <scope>NUCLEOTIDE SEQUENCE [LARGE SCALE GENOMIC DNA]</scope>
    <source>
        <strain evidence="2">Marx 270</strain>
    </source>
</reference>
<organism evidence="1 2">
    <name type="scientific">Pisolithus tinctorius Marx 270</name>
    <dbReference type="NCBI Taxonomy" id="870435"/>
    <lineage>
        <taxon>Eukaryota</taxon>
        <taxon>Fungi</taxon>
        <taxon>Dikarya</taxon>
        <taxon>Basidiomycota</taxon>
        <taxon>Agaricomycotina</taxon>
        <taxon>Agaricomycetes</taxon>
        <taxon>Agaricomycetidae</taxon>
        <taxon>Boletales</taxon>
        <taxon>Sclerodermatineae</taxon>
        <taxon>Pisolithaceae</taxon>
        <taxon>Pisolithus</taxon>
    </lineage>
</organism>
<name>A0A0C3PBY4_PISTI</name>
<accession>A0A0C3PBY4</accession>
<evidence type="ECO:0000313" key="2">
    <source>
        <dbReference type="Proteomes" id="UP000054217"/>
    </source>
</evidence>
<evidence type="ECO:0000313" key="1">
    <source>
        <dbReference type="EMBL" id="KIO05219.1"/>
    </source>
</evidence>
<dbReference type="InParanoid" id="A0A0C3PBY4"/>
<dbReference type="AlphaFoldDB" id="A0A0C3PBY4"/>